<sequence length="72" mass="7531">MRLVARRLALPAAALALTGEPGADTHGLTVRKIRVDLTPGSGTTVTAPSDTFADDGAAVSYWQRSSEDALTY</sequence>
<dbReference type="RefSeq" id="WP_309548996.1">
    <property type="nucleotide sequence ID" value="NZ_CP133762.1"/>
</dbReference>
<keyword evidence="2" id="KW-1185">Reference proteome</keyword>
<evidence type="ECO:0000313" key="2">
    <source>
        <dbReference type="Proteomes" id="UP001250858"/>
    </source>
</evidence>
<organism evidence="1 2">
    <name type="scientific">Streptomyces roseicoloratus</name>
    <dbReference type="NCBI Taxonomy" id="2508722"/>
    <lineage>
        <taxon>Bacteria</taxon>
        <taxon>Bacillati</taxon>
        <taxon>Actinomycetota</taxon>
        <taxon>Actinomycetes</taxon>
        <taxon>Kitasatosporales</taxon>
        <taxon>Streptomycetaceae</taxon>
        <taxon>Streptomyces</taxon>
    </lineage>
</organism>
<evidence type="ECO:0000313" key="1">
    <source>
        <dbReference type="EMBL" id="WMX46491.1"/>
    </source>
</evidence>
<accession>A0ABY9RWF0</accession>
<reference evidence="1 2" key="1">
    <citation type="submission" date="2023-09" db="EMBL/GenBank/DDBJ databases">
        <title>Complete genome of Streptomyces roseicoloratus T14.</title>
        <authorList>
            <person name="Bashizi T."/>
            <person name="Kim M.-J."/>
            <person name="Lee G."/>
            <person name="Tagele S.B."/>
            <person name="Shin J.-H."/>
        </authorList>
    </citation>
    <scope>NUCLEOTIDE SEQUENCE [LARGE SCALE GENOMIC DNA]</scope>
    <source>
        <strain evidence="1 2">T14</strain>
    </source>
</reference>
<proteinExistence type="predicted"/>
<name>A0ABY9RWF0_9ACTN</name>
<protein>
    <submittedName>
        <fullName evidence="1">Uncharacterized protein</fullName>
    </submittedName>
</protein>
<gene>
    <name evidence="1" type="ORF">RGF97_18875</name>
</gene>
<dbReference type="EMBL" id="CP133762">
    <property type="protein sequence ID" value="WMX46491.1"/>
    <property type="molecule type" value="Genomic_DNA"/>
</dbReference>
<dbReference type="Proteomes" id="UP001250858">
    <property type="component" value="Chromosome"/>
</dbReference>